<dbReference type="Proteomes" id="UP000027195">
    <property type="component" value="Unassembled WGS sequence"/>
</dbReference>
<dbReference type="FunFam" id="3.30.60.270:FF:000005">
    <property type="entry name" value="Sortilin"/>
    <property type="match status" value="1"/>
</dbReference>
<dbReference type="HOGENOM" id="CLU_000700_0_0_1"/>
<dbReference type="InterPro" id="IPR031778">
    <property type="entry name" value="Sortilin_N"/>
</dbReference>
<keyword evidence="8" id="KW-0732">Signal</keyword>
<feature type="domain" description="VPS10" evidence="9">
    <location>
        <begin position="728"/>
        <end position="1362"/>
    </location>
</feature>
<dbReference type="GO" id="GO:0006896">
    <property type="term" value="P:Golgi to vacuole transport"/>
    <property type="evidence" value="ECO:0007669"/>
    <property type="project" value="TreeGrafter"/>
</dbReference>
<dbReference type="FunCoup" id="A0A067LWF7">
    <property type="interactions" value="118"/>
</dbReference>
<evidence type="ECO:0000256" key="8">
    <source>
        <dbReference type="SAM" id="SignalP"/>
    </source>
</evidence>
<dbReference type="PROSITE" id="PS51257">
    <property type="entry name" value="PROKAR_LIPOPROTEIN"/>
    <property type="match status" value="1"/>
</dbReference>
<dbReference type="GO" id="GO:0006895">
    <property type="term" value="P:Golgi to endosome transport"/>
    <property type="evidence" value="ECO:0007669"/>
    <property type="project" value="TreeGrafter"/>
</dbReference>
<organism evidence="10 11">
    <name type="scientific">Botryobasidium botryosum (strain FD-172 SS1)</name>
    <dbReference type="NCBI Taxonomy" id="930990"/>
    <lineage>
        <taxon>Eukaryota</taxon>
        <taxon>Fungi</taxon>
        <taxon>Dikarya</taxon>
        <taxon>Basidiomycota</taxon>
        <taxon>Agaricomycotina</taxon>
        <taxon>Agaricomycetes</taxon>
        <taxon>Cantharellales</taxon>
        <taxon>Botryobasidiaceae</taxon>
        <taxon>Botryobasidium</taxon>
    </lineage>
</organism>
<dbReference type="GO" id="GO:0006623">
    <property type="term" value="P:protein targeting to vacuole"/>
    <property type="evidence" value="ECO:0007669"/>
    <property type="project" value="TreeGrafter"/>
</dbReference>
<evidence type="ECO:0000256" key="5">
    <source>
        <dbReference type="ARBA" id="ARBA00023136"/>
    </source>
</evidence>
<dbReference type="InterPro" id="IPR031777">
    <property type="entry name" value="Sortilin_C"/>
</dbReference>
<keyword evidence="11" id="KW-1185">Reference proteome</keyword>
<gene>
    <name evidence="10" type="ORF">BOTBODRAFT_181398</name>
</gene>
<dbReference type="GO" id="GO:0016020">
    <property type="term" value="C:membrane"/>
    <property type="evidence" value="ECO:0007669"/>
    <property type="project" value="UniProtKB-SubCell"/>
</dbReference>
<name>A0A067LWF7_BOTB1</name>
<dbReference type="GO" id="GO:0005794">
    <property type="term" value="C:Golgi apparatus"/>
    <property type="evidence" value="ECO:0007669"/>
    <property type="project" value="TreeGrafter"/>
</dbReference>
<feature type="domain" description="VPS10" evidence="9">
    <location>
        <begin position="51"/>
        <end position="702"/>
    </location>
</feature>
<keyword evidence="4 7" id="KW-1133">Transmembrane helix</keyword>
<dbReference type="Pfam" id="PF15901">
    <property type="entry name" value="Sortilin_C"/>
    <property type="match status" value="2"/>
</dbReference>
<evidence type="ECO:0000256" key="2">
    <source>
        <dbReference type="ARBA" id="ARBA00022692"/>
    </source>
</evidence>
<evidence type="ECO:0000256" key="6">
    <source>
        <dbReference type="ARBA" id="ARBA00023180"/>
    </source>
</evidence>
<dbReference type="EMBL" id="KL198128">
    <property type="protein sequence ID" value="KDQ06635.1"/>
    <property type="molecule type" value="Genomic_DNA"/>
</dbReference>
<evidence type="ECO:0000256" key="3">
    <source>
        <dbReference type="ARBA" id="ARBA00022737"/>
    </source>
</evidence>
<dbReference type="PANTHER" id="PTHR12106:SF27">
    <property type="entry name" value="SORTILIN-RELATED RECEPTOR"/>
    <property type="match status" value="1"/>
</dbReference>
<dbReference type="InterPro" id="IPR015943">
    <property type="entry name" value="WD40/YVTN_repeat-like_dom_sf"/>
</dbReference>
<evidence type="ECO:0000256" key="7">
    <source>
        <dbReference type="SAM" id="Phobius"/>
    </source>
</evidence>
<dbReference type="InParanoid" id="A0A067LWF7"/>
<dbReference type="InterPro" id="IPR050310">
    <property type="entry name" value="VPS10-sortilin"/>
</dbReference>
<feature type="signal peptide" evidence="8">
    <location>
        <begin position="1"/>
        <end position="26"/>
    </location>
</feature>
<reference evidence="11" key="1">
    <citation type="journal article" date="2014" name="Proc. Natl. Acad. Sci. U.S.A.">
        <title>Extensive sampling of basidiomycete genomes demonstrates inadequacy of the white-rot/brown-rot paradigm for wood decay fungi.</title>
        <authorList>
            <person name="Riley R."/>
            <person name="Salamov A.A."/>
            <person name="Brown D.W."/>
            <person name="Nagy L.G."/>
            <person name="Floudas D."/>
            <person name="Held B.W."/>
            <person name="Levasseur A."/>
            <person name="Lombard V."/>
            <person name="Morin E."/>
            <person name="Otillar R."/>
            <person name="Lindquist E.A."/>
            <person name="Sun H."/>
            <person name="LaButti K.M."/>
            <person name="Schmutz J."/>
            <person name="Jabbour D."/>
            <person name="Luo H."/>
            <person name="Baker S.E."/>
            <person name="Pisabarro A.G."/>
            <person name="Walton J.D."/>
            <person name="Blanchette R.A."/>
            <person name="Henrissat B."/>
            <person name="Martin F."/>
            <person name="Cullen D."/>
            <person name="Hibbett D.S."/>
            <person name="Grigoriev I.V."/>
        </authorList>
    </citation>
    <scope>NUCLEOTIDE SEQUENCE [LARGE SCALE GENOMIC DNA]</scope>
    <source>
        <strain evidence="11">FD-172 SS1</strain>
    </source>
</reference>
<keyword evidence="5 7" id="KW-0472">Membrane</keyword>
<dbReference type="SMART" id="SM00602">
    <property type="entry name" value="VPS10"/>
    <property type="match status" value="2"/>
</dbReference>
<keyword evidence="3" id="KW-0677">Repeat</keyword>
<comment type="subcellular location">
    <subcellularLocation>
        <location evidence="1">Membrane</location>
    </subcellularLocation>
</comment>
<dbReference type="Pfam" id="PF15902">
    <property type="entry name" value="Sortilin-Vps10"/>
    <property type="match status" value="2"/>
</dbReference>
<feature type="transmembrane region" description="Helical" evidence="7">
    <location>
        <begin position="1366"/>
        <end position="1387"/>
    </location>
</feature>
<evidence type="ECO:0000256" key="1">
    <source>
        <dbReference type="ARBA" id="ARBA00004370"/>
    </source>
</evidence>
<evidence type="ECO:0000259" key="9">
    <source>
        <dbReference type="SMART" id="SM00602"/>
    </source>
</evidence>
<evidence type="ECO:0000256" key="4">
    <source>
        <dbReference type="ARBA" id="ARBA00022989"/>
    </source>
</evidence>
<feature type="chain" id="PRO_5001644174" description="VPS10 domain-containing protein" evidence="8">
    <location>
        <begin position="27"/>
        <end position="1470"/>
    </location>
</feature>
<keyword evidence="6" id="KW-0325">Glycoprotein</keyword>
<proteinExistence type="predicted"/>
<dbReference type="Gene3D" id="2.10.70.80">
    <property type="match status" value="2"/>
</dbReference>
<dbReference type="InterPro" id="IPR006581">
    <property type="entry name" value="VPS10"/>
</dbReference>
<feature type="transmembrane region" description="Helical" evidence="7">
    <location>
        <begin position="1412"/>
        <end position="1433"/>
    </location>
</feature>
<dbReference type="OrthoDB" id="443634at2759"/>
<evidence type="ECO:0000313" key="11">
    <source>
        <dbReference type="Proteomes" id="UP000027195"/>
    </source>
</evidence>
<sequence length="1470" mass="164449">MTRRALPPWLLFFLAAALAFLSCASAQKPEVKITKFHNLPARIFYFDDTEVVLYHDPVESDVYISDDEGKSWKRVPDVPSGEATMIIDHPVNNRYAFIITAGKKHYRTIDRGKTWQAFEMPVPPASVAQPLTFHADTNKQGHILYQGRKCESRGPWHWDDCHEETYYTEDAFGDDPQLLLSHTTSCQYARSTKEFPKSVSENLIYCVAYDKTAADGRQPLSASRLYQSEDYFKSSKLVEFGIGKKLARGVIALGVIKKYLVAALKDTTQGGSGEMSLYVSLDATNWSKARFPHASSSKLHENAYTVVESSTHSLAIDVLLHSVSSVGTLFVSNSDGTHFVEALRDTNRNHAGNVDYEGLYGIEGVGIANVVSNAQDVDGRGAAKKVKSVITFDGGSNWTPLRAPSIDVDGKRIKCDSTDRKECSLHLYSVTTPHNFGRIFSSPAPGFVMGVGSIGSHLLPYDDCDTFLSTDAGLTWKMVHRDAHKYEFGALGSVLVIVGDEEGTDHVRYSYDDGASWSKLDLGIKVRARLLTTIPDSTSQRFILLGSLSRKDQDNDGRHAVIFLDFGGLGKRVCGERDLEQWYARAAPDKECLMGHKQWYMRRKPKADCYIGEKFKDPVEHEDNCLCTDEDFECDFNFVRQGDECVPTGPEHIPAGVCTGERGQKYKGSSGYRLIPGNTCKKGPGASNKDEKVDKDCSQAQPAEGQVSHATFAFPALVVQNMYFKESQTVLVHLRDGSVWQSSNEGYTWRQPHPKERFLGIYMHSHSHDRAYLITDSLKLYVTTTQGRNWIELWAPMLPNSLGIQTLQFHPLQSDWLIWTGSTGCTGPSSSLDPCRTEAFYTRDHGRAWHSIESYVKTCSWARDTDLKIDQTQIICESYKDKKGSQALFGPGNPLELISGTDFYRVKKKLFDNVVGYTKFSEYLLVAEVTAQGSSLDLQVSLDGKNFAMGQFPPKLGLNNHAYTVLESNTDAVFLHVTMSQTHGAEWGSLLKSNSNGTFYGVSLDYANRDSRGYVDFEKMIGLDGIAVVNTVANPDEAALTGKKSLRTVITHNDGGTWKPLAPPSHDSLNEKYECSGAKCSLHLHGYTERFDPRATFSSPSAVGIMIAVGNVGEELKEYTESDTFLTRDGGFTWEEVHKDAHLFEFGDSGSVLVMANDEQPTDHVLYSTDEGLNWKEYQFGEAIRVRSILTVPTDTSRKFILLGYNPRESGKSTAVHLDFSALTTKQCRLDPDNPAQDDFELWSPSEEREERCLFGRQVLYHRRLRDRNCYVGNQPKISKRIVKNCECMESDFECEFNYARNANGECELVPGASMLPDNTTCGVDDEFWYERTAYRKIPHSSCEGGMRPDRGESHRCPGLKGHSSLFWWSIILLPFGFTALVGYWYYRRGNFNRGSIRLPDNSRSFDDSGPLSTLASIPWFILGVAGVAWGAVSSWPIWNSVSQRFATRSGYRTVPVDEDAQVLRFEDED</sequence>
<dbReference type="STRING" id="930990.A0A067LWF7"/>
<dbReference type="GO" id="GO:0005829">
    <property type="term" value="C:cytosol"/>
    <property type="evidence" value="ECO:0007669"/>
    <property type="project" value="GOC"/>
</dbReference>
<protein>
    <recommendedName>
        <fullName evidence="9">VPS10 domain-containing protein</fullName>
    </recommendedName>
</protein>
<accession>A0A067LWF7</accession>
<dbReference type="Gene3D" id="3.30.60.270">
    <property type="match status" value="2"/>
</dbReference>
<dbReference type="Gene3D" id="2.130.10.10">
    <property type="entry name" value="YVTN repeat-like/Quinoprotein amine dehydrogenase"/>
    <property type="match status" value="2"/>
</dbReference>
<dbReference type="SUPFAM" id="SSF110296">
    <property type="entry name" value="Oligoxyloglucan reducing end-specific cellobiohydrolase"/>
    <property type="match status" value="3"/>
</dbReference>
<dbReference type="PANTHER" id="PTHR12106">
    <property type="entry name" value="SORTILIN RELATED"/>
    <property type="match status" value="1"/>
</dbReference>
<evidence type="ECO:0000313" key="10">
    <source>
        <dbReference type="EMBL" id="KDQ06635.1"/>
    </source>
</evidence>
<keyword evidence="2 7" id="KW-0812">Transmembrane</keyword>
<dbReference type="CDD" id="cd15482">
    <property type="entry name" value="Sialidase_non-viral"/>
    <property type="match status" value="1"/>
</dbReference>